<keyword evidence="15" id="KW-1185">Reference proteome</keyword>
<dbReference type="InterPro" id="IPR019756">
    <property type="entry name" value="Pept_S26A_signal_pept_1_Ser-AS"/>
</dbReference>
<evidence type="ECO:0000256" key="9">
    <source>
        <dbReference type="RuleBase" id="RU362042"/>
    </source>
</evidence>
<organism evidence="12 14">
    <name type="scientific">Enterococcus haemoperoxidus ATCC BAA-382</name>
    <dbReference type="NCBI Taxonomy" id="1158608"/>
    <lineage>
        <taxon>Bacteria</taxon>
        <taxon>Bacillati</taxon>
        <taxon>Bacillota</taxon>
        <taxon>Bacilli</taxon>
        <taxon>Lactobacillales</taxon>
        <taxon>Enterococcaceae</taxon>
        <taxon>Enterococcus</taxon>
    </lineage>
</organism>
<dbReference type="GO" id="GO:0009003">
    <property type="term" value="F:signal peptidase activity"/>
    <property type="evidence" value="ECO:0007669"/>
    <property type="project" value="UniProtKB-EC"/>
</dbReference>
<evidence type="ECO:0000313" key="15">
    <source>
        <dbReference type="Proteomes" id="UP000014197"/>
    </source>
</evidence>
<dbReference type="OrthoDB" id="2183286at2"/>
<dbReference type="InterPro" id="IPR019758">
    <property type="entry name" value="Pept_S26A_signal_pept_1_CS"/>
</dbReference>
<feature type="compositionally biased region" description="Basic and acidic residues" evidence="10">
    <location>
        <begin position="1"/>
        <end position="10"/>
    </location>
</feature>
<dbReference type="eggNOG" id="COG0681">
    <property type="taxonomic scope" value="Bacteria"/>
</dbReference>
<dbReference type="EMBL" id="ASVY01000003">
    <property type="protein sequence ID" value="EOT59750.1"/>
    <property type="molecule type" value="Genomic_DNA"/>
</dbReference>
<dbReference type="PANTHER" id="PTHR43390:SF1">
    <property type="entry name" value="CHLOROPLAST PROCESSING PEPTIDASE"/>
    <property type="match status" value="1"/>
</dbReference>
<comment type="similarity">
    <text evidence="3 9">Belongs to the peptidase S26 family.</text>
</comment>
<evidence type="ECO:0000256" key="5">
    <source>
        <dbReference type="ARBA" id="ARBA00022670"/>
    </source>
</evidence>
<dbReference type="InterPro" id="IPR036286">
    <property type="entry name" value="LexA/Signal_pep-like_sf"/>
</dbReference>
<dbReference type="Gene3D" id="2.10.109.10">
    <property type="entry name" value="Umud Fragment, subunit A"/>
    <property type="match status" value="1"/>
</dbReference>
<dbReference type="InterPro" id="IPR000223">
    <property type="entry name" value="Pept_S26A_signal_pept_1"/>
</dbReference>
<evidence type="ECO:0000313" key="14">
    <source>
        <dbReference type="Proteomes" id="UP000013858"/>
    </source>
</evidence>
<evidence type="ECO:0000256" key="6">
    <source>
        <dbReference type="ARBA" id="ARBA00022801"/>
    </source>
</evidence>
<feature type="region of interest" description="Disordered" evidence="10">
    <location>
        <begin position="1"/>
        <end position="23"/>
    </location>
</feature>
<keyword evidence="6 8" id="KW-0378">Hydrolase</keyword>
<feature type="domain" description="Peptidase S26" evidence="11">
    <location>
        <begin position="60"/>
        <end position="226"/>
    </location>
</feature>
<evidence type="ECO:0000313" key="12">
    <source>
        <dbReference type="EMBL" id="EOH98237.1"/>
    </source>
</evidence>
<keyword evidence="8" id="KW-1133">Transmembrane helix</keyword>
<evidence type="ECO:0000259" key="11">
    <source>
        <dbReference type="Pfam" id="PF10502"/>
    </source>
</evidence>
<dbReference type="InterPro" id="IPR019533">
    <property type="entry name" value="Peptidase_S26"/>
</dbReference>
<feature type="active site" evidence="7">
    <location>
        <position position="86"/>
    </location>
</feature>
<comment type="catalytic activity">
    <reaction evidence="1 8">
        <text>Cleavage of hydrophobic, N-terminal signal or leader sequences from secreted and periplasmic proteins.</text>
        <dbReference type="EC" id="3.4.21.89"/>
    </reaction>
</comment>
<dbReference type="Proteomes" id="UP000013858">
    <property type="component" value="Unassembled WGS sequence"/>
</dbReference>
<feature type="compositionally biased region" description="Basic residues" evidence="10">
    <location>
        <begin position="11"/>
        <end position="23"/>
    </location>
</feature>
<dbReference type="GO" id="GO:0005886">
    <property type="term" value="C:plasma membrane"/>
    <property type="evidence" value="ECO:0007669"/>
    <property type="project" value="UniProtKB-SubCell"/>
</dbReference>
<dbReference type="PROSITE" id="PS00761">
    <property type="entry name" value="SPASE_I_3"/>
    <property type="match status" value="1"/>
</dbReference>
<dbReference type="EC" id="3.4.21.89" evidence="4 8"/>
<dbReference type="GO" id="GO:0006465">
    <property type="term" value="P:signal peptide processing"/>
    <property type="evidence" value="ECO:0007669"/>
    <property type="project" value="InterPro"/>
</dbReference>
<evidence type="ECO:0000313" key="13">
    <source>
        <dbReference type="EMBL" id="EOT59750.1"/>
    </source>
</evidence>
<feature type="active site" evidence="7">
    <location>
        <position position="125"/>
    </location>
</feature>
<dbReference type="STRING" id="155618.RV06_GL000047"/>
<keyword evidence="8" id="KW-0812">Transmembrane</keyword>
<evidence type="ECO:0000256" key="8">
    <source>
        <dbReference type="RuleBase" id="RU003993"/>
    </source>
</evidence>
<protein>
    <recommendedName>
        <fullName evidence="4 8">Signal peptidase I</fullName>
        <ecNumber evidence="4 8">3.4.21.89</ecNumber>
    </recommendedName>
</protein>
<feature type="transmembrane region" description="Helical" evidence="8">
    <location>
        <begin position="57"/>
        <end position="78"/>
    </location>
</feature>
<dbReference type="AlphaFoldDB" id="R2QNX3"/>
<evidence type="ECO:0000256" key="4">
    <source>
        <dbReference type="ARBA" id="ARBA00013208"/>
    </source>
</evidence>
<dbReference type="EMBL" id="AJAR01000013">
    <property type="protein sequence ID" value="EOH98237.1"/>
    <property type="molecule type" value="Genomic_DNA"/>
</dbReference>
<keyword evidence="8" id="KW-0472">Membrane</keyword>
<proteinExistence type="inferred from homology"/>
<sequence>MKQSKSEQIVHRKSPAGHAQKRTLYKKKSRLSYIKRQHIAKGEKKQKESRAGKVRHYFSNLIFLFFIIACFLFLFRMATHRVEGHSMEPTFSNRDRVLVAKGVHPSRYDIVTFEPKTAKEESYIKRVIGMPGDVIWVEENTLYINHQAENNPKNLYGQNLAAKELPDGTIRVNVTTNVARALSVYYKIPENAYFVLGDNRNHSEDSRIFGLVDQNQIEGVVVYRYYPFNKMGVVR</sequence>
<dbReference type="PROSITE" id="PS00501">
    <property type="entry name" value="SPASE_I_1"/>
    <property type="match status" value="1"/>
</dbReference>
<accession>R2QNX3</accession>
<evidence type="ECO:0000256" key="10">
    <source>
        <dbReference type="SAM" id="MobiDB-lite"/>
    </source>
</evidence>
<reference evidence="13 15" key="2">
    <citation type="submission" date="2013-03" db="EMBL/GenBank/DDBJ databases">
        <title>The Genome Sequence of Enterococcus haemoperoxidus BAA-382 (PacBio/Illumina hybrid assembly).</title>
        <authorList>
            <consortium name="The Broad Institute Genomics Platform"/>
            <consortium name="The Broad Institute Genome Sequencing Center for Infectious Disease"/>
            <person name="Earl A."/>
            <person name="Russ C."/>
            <person name="Gilmore M."/>
            <person name="Surin D."/>
            <person name="Walker B."/>
            <person name="Young S."/>
            <person name="Zeng Q."/>
            <person name="Gargeya S."/>
            <person name="Fitzgerald M."/>
            <person name="Haas B."/>
            <person name="Abouelleil A."/>
            <person name="Allen A.W."/>
            <person name="Alvarado L."/>
            <person name="Arachchi H.M."/>
            <person name="Berlin A.M."/>
            <person name="Chapman S.B."/>
            <person name="Gainer-Dewar J."/>
            <person name="Goldberg J."/>
            <person name="Griggs A."/>
            <person name="Gujja S."/>
            <person name="Hansen M."/>
            <person name="Howarth C."/>
            <person name="Imamovic A."/>
            <person name="Ireland A."/>
            <person name="Larimer J."/>
            <person name="McCowan C."/>
            <person name="Murphy C."/>
            <person name="Pearson M."/>
            <person name="Poon T.W."/>
            <person name="Priest M."/>
            <person name="Roberts A."/>
            <person name="Saif S."/>
            <person name="Shea T."/>
            <person name="Sisk P."/>
            <person name="Sykes S."/>
            <person name="Wortman J."/>
            <person name="Nusbaum C."/>
            <person name="Birren B."/>
        </authorList>
    </citation>
    <scope>NUCLEOTIDE SEQUENCE [LARGE SCALE GENOMIC DNA]</scope>
    <source>
        <strain evidence="13 15">ATCC BAA-382</strain>
    </source>
</reference>
<evidence type="ECO:0000256" key="7">
    <source>
        <dbReference type="PIRSR" id="PIRSR600223-1"/>
    </source>
</evidence>
<dbReference type="GO" id="GO:0004252">
    <property type="term" value="F:serine-type endopeptidase activity"/>
    <property type="evidence" value="ECO:0007669"/>
    <property type="project" value="InterPro"/>
</dbReference>
<reference evidence="12 14" key="1">
    <citation type="submission" date="2013-02" db="EMBL/GenBank/DDBJ databases">
        <title>The Genome Sequence of Enterococcus haemoperoxidus BAA-382.</title>
        <authorList>
            <consortium name="The Broad Institute Genome Sequencing Platform"/>
            <consortium name="The Broad Institute Genome Sequencing Center for Infectious Disease"/>
            <person name="Earl A.M."/>
            <person name="Gilmore M.S."/>
            <person name="Lebreton F."/>
            <person name="Walker B."/>
            <person name="Young S.K."/>
            <person name="Zeng Q."/>
            <person name="Gargeya S."/>
            <person name="Fitzgerald M."/>
            <person name="Haas B."/>
            <person name="Abouelleil A."/>
            <person name="Alvarado L."/>
            <person name="Arachchi H.M."/>
            <person name="Berlin A.M."/>
            <person name="Chapman S.B."/>
            <person name="Dewar J."/>
            <person name="Goldberg J."/>
            <person name="Griggs A."/>
            <person name="Gujja S."/>
            <person name="Hansen M."/>
            <person name="Howarth C."/>
            <person name="Imamovic A."/>
            <person name="Larimer J."/>
            <person name="McCowan C."/>
            <person name="Murphy C."/>
            <person name="Neiman D."/>
            <person name="Pearson M."/>
            <person name="Priest M."/>
            <person name="Roberts A."/>
            <person name="Saif S."/>
            <person name="Shea T."/>
            <person name="Sisk P."/>
            <person name="Sykes S."/>
            <person name="Wortman J."/>
            <person name="Nusbaum C."/>
            <person name="Birren B."/>
        </authorList>
    </citation>
    <scope>NUCLEOTIDE SEQUENCE [LARGE SCALE GENOMIC DNA]</scope>
    <source>
        <strain evidence="12 14">ATCC BAA-382</strain>
    </source>
</reference>
<comment type="subcellular location">
    <subcellularLocation>
        <location evidence="2">Cell membrane</location>
        <topology evidence="2">Single-pass type II membrane protein</topology>
    </subcellularLocation>
    <subcellularLocation>
        <location evidence="9">Membrane</location>
        <topology evidence="9">Single-pass type II membrane protein</topology>
    </subcellularLocation>
</comment>
<dbReference type="InterPro" id="IPR019757">
    <property type="entry name" value="Pept_S26A_signal_pept_1_Lys-AS"/>
</dbReference>
<gene>
    <name evidence="13" type="ORF">I583_02385</name>
    <name evidence="12" type="ORF">UAW_01418</name>
</gene>
<name>R2QNX3_9ENTE</name>
<dbReference type="SUPFAM" id="SSF51306">
    <property type="entry name" value="LexA/Signal peptidase"/>
    <property type="match status" value="1"/>
</dbReference>
<evidence type="ECO:0000256" key="3">
    <source>
        <dbReference type="ARBA" id="ARBA00009370"/>
    </source>
</evidence>
<dbReference type="RefSeq" id="WP_010761624.1">
    <property type="nucleotide sequence ID" value="NZ_KB946316.1"/>
</dbReference>
<dbReference type="PRINTS" id="PR00727">
    <property type="entry name" value="LEADERPTASE"/>
</dbReference>
<evidence type="ECO:0000256" key="2">
    <source>
        <dbReference type="ARBA" id="ARBA00004401"/>
    </source>
</evidence>
<evidence type="ECO:0000256" key="1">
    <source>
        <dbReference type="ARBA" id="ARBA00000677"/>
    </source>
</evidence>
<dbReference type="Pfam" id="PF10502">
    <property type="entry name" value="Peptidase_S26"/>
    <property type="match status" value="1"/>
</dbReference>
<dbReference type="Proteomes" id="UP000014197">
    <property type="component" value="Unassembled WGS sequence"/>
</dbReference>
<dbReference type="NCBIfam" id="TIGR02227">
    <property type="entry name" value="sigpep_I_bact"/>
    <property type="match status" value="1"/>
</dbReference>
<dbReference type="PANTHER" id="PTHR43390">
    <property type="entry name" value="SIGNAL PEPTIDASE I"/>
    <property type="match status" value="1"/>
</dbReference>
<dbReference type="PATRIC" id="fig|1158608.3.peg.1393"/>
<dbReference type="PROSITE" id="PS00760">
    <property type="entry name" value="SPASE_I_2"/>
    <property type="match status" value="1"/>
</dbReference>
<keyword evidence="5 8" id="KW-0645">Protease</keyword>
<comment type="caution">
    <text evidence="12">The sequence shown here is derived from an EMBL/GenBank/DDBJ whole genome shotgun (WGS) entry which is preliminary data.</text>
</comment>
<dbReference type="CDD" id="cd06530">
    <property type="entry name" value="S26_SPase_I"/>
    <property type="match status" value="1"/>
</dbReference>